<evidence type="ECO:0000256" key="1">
    <source>
        <dbReference type="SAM" id="Phobius"/>
    </source>
</evidence>
<sequence length="146" mass="16781">MDKDNNLVMRFVKYLALINIVLLLYTAFIKYSPYSSDCFSCHNQLFMPMTEVAIALTGALASLSIFLLIVFWYRSKYVAHITIGFTALCAVFATFLQVIQFTVKTNGICYYCFIAASIFYLIFIIILFQSIINKKIFTTNYNATFK</sequence>
<name>A0A1M5S508_9FIRM</name>
<organism evidence="2 3">
    <name type="scientific">Thermosyntropha lipolytica DSM 11003</name>
    <dbReference type="NCBI Taxonomy" id="1123382"/>
    <lineage>
        <taxon>Bacteria</taxon>
        <taxon>Bacillati</taxon>
        <taxon>Bacillota</taxon>
        <taxon>Clostridia</taxon>
        <taxon>Eubacteriales</taxon>
        <taxon>Syntrophomonadaceae</taxon>
        <taxon>Thermosyntropha</taxon>
    </lineage>
</organism>
<keyword evidence="1" id="KW-0812">Transmembrane</keyword>
<evidence type="ECO:0008006" key="4">
    <source>
        <dbReference type="Google" id="ProtNLM"/>
    </source>
</evidence>
<keyword evidence="3" id="KW-1185">Reference proteome</keyword>
<dbReference type="RefSeq" id="WP_073093562.1">
    <property type="nucleotide sequence ID" value="NZ_FQWY01000068.1"/>
</dbReference>
<feature type="transmembrane region" description="Helical" evidence="1">
    <location>
        <begin position="52"/>
        <end position="73"/>
    </location>
</feature>
<dbReference type="AlphaFoldDB" id="A0A1M5S508"/>
<keyword evidence="1" id="KW-0472">Membrane</keyword>
<reference evidence="3" key="1">
    <citation type="submission" date="2016-11" db="EMBL/GenBank/DDBJ databases">
        <authorList>
            <person name="Varghese N."/>
            <person name="Submissions S."/>
        </authorList>
    </citation>
    <scope>NUCLEOTIDE SEQUENCE [LARGE SCALE GENOMIC DNA]</scope>
    <source>
        <strain evidence="3">DSM 11003</strain>
    </source>
</reference>
<evidence type="ECO:0000313" key="2">
    <source>
        <dbReference type="EMBL" id="SHH33520.1"/>
    </source>
</evidence>
<evidence type="ECO:0000313" key="3">
    <source>
        <dbReference type="Proteomes" id="UP000242329"/>
    </source>
</evidence>
<accession>A0A1M5S508</accession>
<dbReference type="Proteomes" id="UP000242329">
    <property type="component" value="Unassembled WGS sequence"/>
</dbReference>
<protein>
    <recommendedName>
        <fullName evidence="4">Vitamin K epoxide reductase family protein</fullName>
    </recommendedName>
</protein>
<dbReference type="EMBL" id="FQWY01000068">
    <property type="protein sequence ID" value="SHH33520.1"/>
    <property type="molecule type" value="Genomic_DNA"/>
</dbReference>
<gene>
    <name evidence="2" type="ORF">SAMN02745221_02169</name>
</gene>
<feature type="transmembrane region" description="Helical" evidence="1">
    <location>
        <begin position="12"/>
        <end position="32"/>
    </location>
</feature>
<feature type="transmembrane region" description="Helical" evidence="1">
    <location>
        <begin position="80"/>
        <end position="102"/>
    </location>
</feature>
<proteinExistence type="predicted"/>
<keyword evidence="1" id="KW-1133">Transmembrane helix</keyword>
<feature type="transmembrane region" description="Helical" evidence="1">
    <location>
        <begin position="108"/>
        <end position="128"/>
    </location>
</feature>